<gene>
    <name evidence="2" type="ordered locus">Emtol_0200</name>
</gene>
<geneLocation type="plasmid" evidence="2 3">
    <name>pEMTOL01</name>
</geneLocation>
<dbReference type="EMBL" id="CP002962">
    <property type="protein sequence ID" value="AFK05472.1"/>
    <property type="molecule type" value="Genomic_DNA"/>
</dbReference>
<name>A0ABN4AX03_EMTOG</name>
<dbReference type="InterPro" id="IPR038475">
    <property type="entry name" value="RecG_C_sf"/>
</dbReference>
<protein>
    <submittedName>
        <fullName evidence="2">Transcriptional regulator</fullName>
    </submittedName>
</protein>
<dbReference type="Proteomes" id="UP000002875">
    <property type="component" value="Plasmid pEMTOL01"/>
</dbReference>
<dbReference type="Gene3D" id="3.30.565.60">
    <property type="match status" value="1"/>
</dbReference>
<feature type="domain" description="Schlafen AlbA-2" evidence="1">
    <location>
        <begin position="15"/>
        <end position="120"/>
    </location>
</feature>
<dbReference type="InterPro" id="IPR036388">
    <property type="entry name" value="WH-like_DNA-bd_sf"/>
</dbReference>
<dbReference type="InterPro" id="IPR038461">
    <property type="entry name" value="Schlafen_AlbA_2_dom_sf"/>
</dbReference>
<evidence type="ECO:0000313" key="2">
    <source>
        <dbReference type="EMBL" id="AFK05472.1"/>
    </source>
</evidence>
<proteinExistence type="predicted"/>
<reference evidence="2 3" key="1">
    <citation type="submission" date="2011-07" db="EMBL/GenBank/DDBJ databases">
        <title>The complete genome of plasmid 1 of Emticicia oligotrophica DSM 17448.</title>
        <authorList>
            <consortium name="US DOE Joint Genome Institute (JGI-PGF)"/>
            <person name="Lucas S."/>
            <person name="Han J."/>
            <person name="Lapidus A."/>
            <person name="Bruce D."/>
            <person name="Goodwin L."/>
            <person name="Pitluck S."/>
            <person name="Peters L."/>
            <person name="Kyrpides N."/>
            <person name="Mavromatis K."/>
            <person name="Ivanova N."/>
            <person name="Ovchinnikova G."/>
            <person name="Teshima H."/>
            <person name="Detter J.C."/>
            <person name="Tapia R."/>
            <person name="Han C."/>
            <person name="Land M."/>
            <person name="Hauser L."/>
            <person name="Markowitz V."/>
            <person name="Cheng J.-F."/>
            <person name="Hugenholtz P."/>
            <person name="Woyke T."/>
            <person name="Wu D."/>
            <person name="Tindall B."/>
            <person name="Pomrenke H."/>
            <person name="Brambilla E."/>
            <person name="Klenk H.-P."/>
            <person name="Eisen J.A."/>
        </authorList>
    </citation>
    <scope>NUCLEOTIDE SEQUENCE [LARGE SCALE GENOMIC DNA]</scope>
    <source>
        <strain evidence="3">DSM 17448 / GPTSA100-15</strain>
        <plasmid evidence="2 3">pEMTOL01</plasmid>
    </source>
</reference>
<dbReference type="InterPro" id="IPR036390">
    <property type="entry name" value="WH_DNA-bd_sf"/>
</dbReference>
<sequence>MVFKIEFLKFNMTKENQNTEWKESWRDEYIKWICGFANAQGGTLYIGVNDNGIVSGVDEAEKLLEDIPNKVRDVLGIMVDVNLLSEDNLQYLEIIVEPYPYPINYKGQYHFRSGSTKQELKGLALNKFLLEKTGKHWDSIPMPHLKIKDLNVRAFDDFRKRATKSKRVEDDILNESDETLLIHLNLIDENQLKRAALLLFHERPERYITGAYVKIGFFANPAEILYQDEVHGTLMQQVDKTMDLLLSKYMSAMISYEGIYRVETYPYPEKALREAVLNAIAHKDYSSGSPIQIKVFPDALYIWNDGELPPNWTLERFVSTHTSKPRNPDVSNTFFRAGMVESWGRGISRILQECTLAGVPQPYFDLEMGGVDVRFSPRIAQSVSEKMSEETTVKTTVKSGLKSTVKTLELIKENPLITIPELAVALNKSKSAIEKQIAKLKENQQLERIGPDKGGYWQIKN</sequence>
<accession>A0ABN4AX03</accession>
<dbReference type="Gene3D" id="3.30.950.30">
    <property type="entry name" value="Schlafen, AAA domain"/>
    <property type="match status" value="1"/>
</dbReference>
<evidence type="ECO:0000313" key="3">
    <source>
        <dbReference type="Proteomes" id="UP000002875"/>
    </source>
</evidence>
<dbReference type="Pfam" id="PF13749">
    <property type="entry name" value="HATPase_c_4"/>
    <property type="match status" value="1"/>
</dbReference>
<dbReference type="PANTHER" id="PTHR30595">
    <property type="entry name" value="GLPR-RELATED TRANSCRIPTIONAL REPRESSOR"/>
    <property type="match status" value="1"/>
</dbReference>
<organism evidence="2 3">
    <name type="scientific">Emticicia oligotrophica (strain DSM 17448 / CIP 109782 / MTCC 6937 / GPTSA100-15)</name>
    <dbReference type="NCBI Taxonomy" id="929562"/>
    <lineage>
        <taxon>Bacteria</taxon>
        <taxon>Pseudomonadati</taxon>
        <taxon>Bacteroidota</taxon>
        <taxon>Cytophagia</taxon>
        <taxon>Cytophagales</taxon>
        <taxon>Leadbetterellaceae</taxon>
        <taxon>Emticicia</taxon>
    </lineage>
</organism>
<dbReference type="InterPro" id="IPR007421">
    <property type="entry name" value="Schlafen_AlbA_2_dom"/>
</dbReference>
<dbReference type="PANTHER" id="PTHR30595:SF6">
    <property type="entry name" value="SCHLAFEN ALBA-2 DOMAIN-CONTAINING PROTEIN"/>
    <property type="match status" value="1"/>
</dbReference>
<evidence type="ECO:0000259" key="1">
    <source>
        <dbReference type="Pfam" id="PF04326"/>
    </source>
</evidence>
<dbReference type="SUPFAM" id="SSF46785">
    <property type="entry name" value="Winged helix' DNA-binding domain"/>
    <property type="match status" value="1"/>
</dbReference>
<dbReference type="Pfam" id="PF04326">
    <property type="entry name" value="SLFN_AlbA_2"/>
    <property type="match status" value="1"/>
</dbReference>
<keyword evidence="2" id="KW-0614">Plasmid</keyword>
<dbReference type="Gene3D" id="1.10.10.10">
    <property type="entry name" value="Winged helix-like DNA-binding domain superfamily/Winged helix DNA-binding domain"/>
    <property type="match status" value="1"/>
</dbReference>
<dbReference type="Pfam" id="PF13412">
    <property type="entry name" value="HTH_24"/>
    <property type="match status" value="1"/>
</dbReference>
<keyword evidence="3" id="KW-1185">Reference proteome</keyword>